<comment type="similarity">
    <text evidence="1">Belongs to the IS150/IS1296 orfA family.</text>
</comment>
<evidence type="ECO:0000313" key="4">
    <source>
        <dbReference type="Proteomes" id="UP001198190"/>
    </source>
</evidence>
<feature type="domain" description="Insertion element IS150 protein InsJ-like helix-turn-helix" evidence="2">
    <location>
        <begin position="63"/>
        <end position="116"/>
    </location>
</feature>
<dbReference type="AlphaFoldDB" id="A0AAW4UBS6"/>
<name>A0AAW4UBS6_9FIRM</name>
<evidence type="ECO:0000259" key="2">
    <source>
        <dbReference type="Pfam" id="PF13518"/>
    </source>
</evidence>
<evidence type="ECO:0000256" key="1">
    <source>
        <dbReference type="ARBA" id="ARBA00038232"/>
    </source>
</evidence>
<dbReference type="InterPro" id="IPR009057">
    <property type="entry name" value="Homeodomain-like_sf"/>
</dbReference>
<dbReference type="PANTHER" id="PTHR33795:SF1">
    <property type="entry name" value="INSERTION ELEMENT IS150 PROTEIN INSJ"/>
    <property type="match status" value="1"/>
</dbReference>
<dbReference type="GO" id="GO:0043565">
    <property type="term" value="F:sequence-specific DNA binding"/>
    <property type="evidence" value="ECO:0007669"/>
    <property type="project" value="InterPro"/>
</dbReference>
<accession>A0AAW4UBS6</accession>
<organism evidence="3 4">
    <name type="scientific">Megamonas funiformis</name>
    <dbReference type="NCBI Taxonomy" id="437897"/>
    <lineage>
        <taxon>Bacteria</taxon>
        <taxon>Bacillati</taxon>
        <taxon>Bacillota</taxon>
        <taxon>Negativicutes</taxon>
        <taxon>Selenomonadales</taxon>
        <taxon>Selenomonadaceae</taxon>
        <taxon>Megamonas</taxon>
    </lineage>
</organism>
<dbReference type="InterPro" id="IPR052057">
    <property type="entry name" value="IS150/IS1296_orfA-like"/>
</dbReference>
<evidence type="ECO:0000313" key="3">
    <source>
        <dbReference type="EMBL" id="MCB6828473.1"/>
    </source>
</evidence>
<gene>
    <name evidence="3" type="ORF">LIY65_07150</name>
</gene>
<sequence length="170" mass="20111">MTKYSNEFKVKAIKMVLKGNSISHVAKILNMPDIAPLCRWISHYEHGGIPQLLHKNRKYTPIFKQKVIEYKWLHHLSLNQTAAKFSIPNTGTISTWEKLYHSYGFSGLLAKKRGRPSMKKSKSKYKVNKPKKELSYVEKLEQEVYQLRMENDLLKKWHALMKQWEKEGRH</sequence>
<protein>
    <submittedName>
        <fullName evidence="3">Helix-turn-helix domain-containing protein</fullName>
    </submittedName>
</protein>
<dbReference type="InterPro" id="IPR010921">
    <property type="entry name" value="Trp_repressor/repl_initiator"/>
</dbReference>
<dbReference type="SUPFAM" id="SSF48295">
    <property type="entry name" value="TrpR-like"/>
    <property type="match status" value="1"/>
</dbReference>
<proteinExistence type="inferred from homology"/>
<reference evidence="3" key="1">
    <citation type="submission" date="2021-10" db="EMBL/GenBank/DDBJ databases">
        <title>Collection of gut derived symbiotic bacterial strains cultured from healthy donors.</title>
        <authorList>
            <person name="Lin H."/>
            <person name="Littmann E."/>
            <person name="Claire K."/>
            <person name="Pamer E."/>
        </authorList>
    </citation>
    <scope>NUCLEOTIDE SEQUENCE</scope>
    <source>
        <strain evidence="3">MSK.7.16</strain>
    </source>
</reference>
<dbReference type="EMBL" id="JAJCGD010000016">
    <property type="protein sequence ID" value="MCB6828473.1"/>
    <property type="molecule type" value="Genomic_DNA"/>
</dbReference>
<dbReference type="InterPro" id="IPR036388">
    <property type="entry name" value="WH-like_DNA-bd_sf"/>
</dbReference>
<dbReference type="Gene3D" id="1.10.10.10">
    <property type="entry name" value="Winged helix-like DNA-binding domain superfamily/Winged helix DNA-binding domain"/>
    <property type="match status" value="1"/>
</dbReference>
<dbReference type="Pfam" id="PF13518">
    <property type="entry name" value="HTH_28"/>
    <property type="match status" value="1"/>
</dbReference>
<comment type="caution">
    <text evidence="3">The sequence shown here is derived from an EMBL/GenBank/DDBJ whole genome shotgun (WGS) entry which is preliminary data.</text>
</comment>
<dbReference type="SUPFAM" id="SSF46689">
    <property type="entry name" value="Homeodomain-like"/>
    <property type="match status" value="1"/>
</dbReference>
<dbReference type="PANTHER" id="PTHR33795">
    <property type="entry name" value="INSERTION ELEMENT IS150 PROTEIN INSJ"/>
    <property type="match status" value="1"/>
</dbReference>
<dbReference type="InterPro" id="IPR055247">
    <property type="entry name" value="InsJ-like_HTH"/>
</dbReference>
<dbReference type="RefSeq" id="WP_163604666.1">
    <property type="nucleotide sequence ID" value="NZ_JAJCGD010000016.1"/>
</dbReference>
<dbReference type="Proteomes" id="UP001198190">
    <property type="component" value="Unassembled WGS sequence"/>
</dbReference>